<dbReference type="EMBL" id="AP023367">
    <property type="protein sequence ID" value="BCJ96778.1"/>
    <property type="molecule type" value="Genomic_DNA"/>
</dbReference>
<dbReference type="Proteomes" id="UP000515561">
    <property type="component" value="Chromosome"/>
</dbReference>
<gene>
    <name evidence="2" type="ORF">acsn021_43470</name>
</gene>
<proteinExistence type="predicted"/>
<dbReference type="Pfam" id="PF18739">
    <property type="entry name" value="HEPN_Apea"/>
    <property type="match status" value="1"/>
</dbReference>
<evidence type="ECO:0000259" key="1">
    <source>
        <dbReference type="Pfam" id="PF18739"/>
    </source>
</evidence>
<evidence type="ECO:0000313" key="3">
    <source>
        <dbReference type="Proteomes" id="UP000515561"/>
    </source>
</evidence>
<keyword evidence="3" id="KW-1185">Reference proteome</keyword>
<reference evidence="2 3" key="1">
    <citation type="journal article" date="2016" name="Int. J. Syst. Evol. Microbiol.">
        <title>Descriptions of Anaerotaenia torta gen. nov., sp. nov. and Anaerocolumna cellulosilytica gen. nov., sp. nov. isolated from a methanogenic reactor of cattle waste.</title>
        <authorList>
            <person name="Uek A."/>
            <person name="Ohtaki Y."/>
            <person name="Kaku N."/>
            <person name="Ueki K."/>
        </authorList>
    </citation>
    <scope>NUCLEOTIDE SEQUENCE [LARGE SCALE GENOMIC DNA]</scope>
    <source>
        <strain evidence="2 3">SN021</strain>
    </source>
</reference>
<protein>
    <recommendedName>
        <fullName evidence="1">Apea-like HEPN domain-containing protein</fullName>
    </recommendedName>
</protein>
<name>A0A6S6RD99_9FIRM</name>
<feature type="domain" description="Apea-like HEPN" evidence="1">
    <location>
        <begin position="21"/>
        <end position="95"/>
    </location>
</feature>
<dbReference type="KEGG" id="acel:acsn021_43470"/>
<dbReference type="RefSeq" id="WP_184092201.1">
    <property type="nucleotide sequence ID" value="NZ_AP023367.1"/>
</dbReference>
<accession>A0A6S6RD99</accession>
<dbReference type="InterPro" id="IPR041229">
    <property type="entry name" value="HEPN_Apea"/>
</dbReference>
<organism evidence="2 3">
    <name type="scientific">Anaerocolumna cellulosilytica</name>
    <dbReference type="NCBI Taxonomy" id="433286"/>
    <lineage>
        <taxon>Bacteria</taxon>
        <taxon>Bacillati</taxon>
        <taxon>Bacillota</taxon>
        <taxon>Clostridia</taxon>
        <taxon>Lachnospirales</taxon>
        <taxon>Lachnospiraceae</taxon>
        <taxon>Anaerocolumna</taxon>
    </lineage>
</organism>
<dbReference type="AlphaFoldDB" id="A0A6S6RD99"/>
<sequence length="145" mass="16300">MEFFEQFGTNLSKKGKDVAKIAKDMSEVFKLNSKISSCEETIKTTYEQIGKKYYDSHKTEPAEEYQALFTKIADTYASIAHYRDEIQSIKGVDICGSCGAKMPVNSSFCPSCGIKREENASSPSEATTEDITKEMDTLKEEIFEE</sequence>
<evidence type="ECO:0000313" key="2">
    <source>
        <dbReference type="EMBL" id="BCJ96778.1"/>
    </source>
</evidence>